<gene>
    <name evidence="2" type="ORF">QWJ41_19750</name>
</gene>
<evidence type="ECO:0000256" key="1">
    <source>
        <dbReference type="SAM" id="MobiDB-lite"/>
    </source>
</evidence>
<proteinExistence type="predicted"/>
<accession>A0ABT8U049</accession>
<protein>
    <recommendedName>
        <fullName evidence="4">DUF3039 domain-containing protein</fullName>
    </recommendedName>
</protein>
<feature type="compositionally biased region" description="Basic residues" evidence="1">
    <location>
        <begin position="85"/>
        <end position="98"/>
    </location>
</feature>
<dbReference type="EMBL" id="JAULSC010000034">
    <property type="protein sequence ID" value="MDO3397967.1"/>
    <property type="molecule type" value="Genomic_DNA"/>
</dbReference>
<sequence length="109" mass="11803">MPATKDTRHAVSRSTGATTWTRKEGDQWKTTCLNHKTETTAPNRGAAWKNGSTPAQFCPKCRAITEGKADKLLGGLLDLPTPTPAKKRSKSTPKKPVAKRAEPDSTEMA</sequence>
<evidence type="ECO:0008006" key="4">
    <source>
        <dbReference type="Google" id="ProtNLM"/>
    </source>
</evidence>
<evidence type="ECO:0000313" key="3">
    <source>
        <dbReference type="Proteomes" id="UP001168363"/>
    </source>
</evidence>
<feature type="region of interest" description="Disordered" evidence="1">
    <location>
        <begin position="1"/>
        <end position="25"/>
    </location>
</feature>
<name>A0ABT8U049_9ACTN</name>
<feature type="region of interest" description="Disordered" evidence="1">
    <location>
        <begin position="75"/>
        <end position="109"/>
    </location>
</feature>
<comment type="caution">
    <text evidence="2">The sequence shown here is derived from an EMBL/GenBank/DDBJ whole genome shotgun (WGS) entry which is preliminary data.</text>
</comment>
<reference evidence="2" key="1">
    <citation type="submission" date="2023-06" db="EMBL/GenBank/DDBJ databases">
        <title>Genome sequence of Nocardioides sp. SOB44.</title>
        <authorList>
            <person name="Zhang G."/>
        </authorList>
    </citation>
    <scope>NUCLEOTIDE SEQUENCE</scope>
    <source>
        <strain evidence="2">SOB44</strain>
    </source>
</reference>
<keyword evidence="3" id="KW-1185">Reference proteome</keyword>
<dbReference type="Proteomes" id="UP001168363">
    <property type="component" value="Unassembled WGS sequence"/>
</dbReference>
<organism evidence="2 3">
    <name type="scientific">Nocardioides cremeus</name>
    <dbReference type="NCBI Taxonomy" id="3058044"/>
    <lineage>
        <taxon>Bacteria</taxon>
        <taxon>Bacillati</taxon>
        <taxon>Actinomycetota</taxon>
        <taxon>Actinomycetes</taxon>
        <taxon>Propionibacteriales</taxon>
        <taxon>Nocardioidaceae</taxon>
        <taxon>Nocardioides</taxon>
    </lineage>
</organism>
<evidence type="ECO:0000313" key="2">
    <source>
        <dbReference type="EMBL" id="MDO3397967.1"/>
    </source>
</evidence>